<organism evidence="1 2">
    <name type="scientific">Candidatus Mycobacterium methanotrophicum</name>
    <dbReference type="NCBI Taxonomy" id="2943498"/>
    <lineage>
        <taxon>Bacteria</taxon>
        <taxon>Bacillati</taxon>
        <taxon>Actinomycetota</taxon>
        <taxon>Actinomycetes</taxon>
        <taxon>Mycobacteriales</taxon>
        <taxon>Mycobacteriaceae</taxon>
        <taxon>Mycobacterium</taxon>
    </lineage>
</organism>
<dbReference type="InterPro" id="IPR036188">
    <property type="entry name" value="FAD/NAD-bd_sf"/>
</dbReference>
<name>A0ABY4QNE6_9MYCO</name>
<protein>
    <submittedName>
        <fullName evidence="1">Uncharacterized protein</fullName>
    </submittedName>
</protein>
<reference evidence="1" key="1">
    <citation type="submission" date="2022-05" db="EMBL/GenBank/DDBJ databases">
        <title>A methanotrophic Mycobacterium dominates a cave microbial ecosystem.</title>
        <authorList>
            <person name="Van Spanning R.J.M."/>
            <person name="Guan Q."/>
            <person name="Melkonian C."/>
            <person name="Gallant J."/>
            <person name="Polerecky L."/>
            <person name="Flot J.-F."/>
            <person name="Brandt B.W."/>
            <person name="Braster M."/>
            <person name="Iturbe Espinoza P."/>
            <person name="Aerts J."/>
            <person name="Meima-Franke M."/>
            <person name="Piersma S.R."/>
            <person name="Bunduc C."/>
            <person name="Ummels R."/>
            <person name="Pain A."/>
            <person name="Fleming E.J."/>
            <person name="van der Wel N."/>
            <person name="Gherman V.D."/>
            <person name="Sarbu S.M."/>
            <person name="Bodelier P.L.E."/>
            <person name="Bitter W."/>
        </authorList>
    </citation>
    <scope>NUCLEOTIDE SEQUENCE</scope>
    <source>
        <strain evidence="1">Sulfur Cave</strain>
    </source>
</reference>
<dbReference type="Proteomes" id="UP001056610">
    <property type="component" value="Chromosome"/>
</dbReference>
<keyword evidence="2" id="KW-1185">Reference proteome</keyword>
<dbReference type="EMBL" id="CP097320">
    <property type="protein sequence ID" value="UQX11140.1"/>
    <property type="molecule type" value="Genomic_DNA"/>
</dbReference>
<evidence type="ECO:0000313" key="1">
    <source>
        <dbReference type="EMBL" id="UQX11140.1"/>
    </source>
</evidence>
<dbReference type="Gene3D" id="3.50.50.60">
    <property type="entry name" value="FAD/NAD(P)-binding domain"/>
    <property type="match status" value="1"/>
</dbReference>
<dbReference type="RefSeq" id="WP_249763015.1">
    <property type="nucleotide sequence ID" value="NZ_CAJUXY010000008.1"/>
</dbReference>
<accession>A0ABY4QNE6</accession>
<proteinExistence type="predicted"/>
<sequence>MGAATQLIELLSGGATRRISASRQATARFEAERVAAARKTVWVTGCHGWYLDDQGVPAAWPWSFGRFREVMQRPDLTDYERV</sequence>
<evidence type="ECO:0000313" key="2">
    <source>
        <dbReference type="Proteomes" id="UP001056610"/>
    </source>
</evidence>
<gene>
    <name evidence="1" type="ORF">M5I08_00720</name>
</gene>